<dbReference type="PANTHER" id="PTHR46825:SF11">
    <property type="entry name" value="PENICILLIN-BINDING PROTEIN 4"/>
    <property type="match status" value="1"/>
</dbReference>
<dbReference type="Gene3D" id="3.40.710.10">
    <property type="entry name" value="DD-peptidase/beta-lactamase superfamily"/>
    <property type="match status" value="1"/>
</dbReference>
<evidence type="ECO:0000256" key="3">
    <source>
        <dbReference type="SAM" id="SignalP"/>
    </source>
</evidence>
<name>A0AAU9CUP1_9BACT</name>
<dbReference type="Proteomes" id="UP001348817">
    <property type="component" value="Plasmid pFA1"/>
</dbReference>
<keyword evidence="2" id="KW-0472">Membrane</keyword>
<evidence type="ECO:0000256" key="2">
    <source>
        <dbReference type="ARBA" id="ARBA00023136"/>
    </source>
</evidence>
<dbReference type="PROSITE" id="PS51257">
    <property type="entry name" value="PROKAR_LIPOPROTEIN"/>
    <property type="match status" value="1"/>
</dbReference>
<keyword evidence="5" id="KW-0614">Plasmid</keyword>
<protein>
    <submittedName>
        <fullName evidence="5">Serine hydrolase</fullName>
    </submittedName>
</protein>
<dbReference type="Pfam" id="PF00144">
    <property type="entry name" value="Beta-lactamase"/>
    <property type="match status" value="1"/>
</dbReference>
<keyword evidence="6" id="KW-1185">Reference proteome</keyword>
<geneLocation type="plasmid" evidence="5 6">
    <name>pFA1</name>
</geneLocation>
<evidence type="ECO:0000256" key="1">
    <source>
        <dbReference type="ARBA" id="ARBA00004370"/>
    </source>
</evidence>
<evidence type="ECO:0000313" key="6">
    <source>
        <dbReference type="Proteomes" id="UP001348817"/>
    </source>
</evidence>
<dbReference type="PANTHER" id="PTHR46825">
    <property type="entry name" value="D-ALANYL-D-ALANINE-CARBOXYPEPTIDASE/ENDOPEPTIDASE AMPH"/>
    <property type="match status" value="1"/>
</dbReference>
<keyword evidence="3" id="KW-0732">Signal</keyword>
<dbReference type="SUPFAM" id="SSF56601">
    <property type="entry name" value="beta-lactamase/transpeptidase-like"/>
    <property type="match status" value="1"/>
</dbReference>
<dbReference type="KEGG" id="fax:FUAX_41440"/>
<reference evidence="5 6" key="1">
    <citation type="submission" date="2021-12" db="EMBL/GenBank/DDBJ databases">
        <title>Genome sequencing of bacteria with rrn-lacking chromosome and rrn-plasmid.</title>
        <authorList>
            <person name="Anda M."/>
            <person name="Iwasaki W."/>
        </authorList>
    </citation>
    <scope>NUCLEOTIDE SEQUENCE [LARGE SCALE GENOMIC DNA]</scope>
    <source>
        <strain evidence="5 6">DSM 100852</strain>
        <plasmid evidence="5 6">pFA1</plasmid>
    </source>
</reference>
<keyword evidence="5" id="KW-0378">Hydrolase</keyword>
<dbReference type="GO" id="GO:0016020">
    <property type="term" value="C:membrane"/>
    <property type="evidence" value="ECO:0007669"/>
    <property type="project" value="UniProtKB-SubCell"/>
</dbReference>
<feature type="signal peptide" evidence="3">
    <location>
        <begin position="1"/>
        <end position="26"/>
    </location>
</feature>
<dbReference type="InterPro" id="IPR050491">
    <property type="entry name" value="AmpC-like"/>
</dbReference>
<feature type="domain" description="Beta-lactamase-related" evidence="4">
    <location>
        <begin position="49"/>
        <end position="344"/>
    </location>
</feature>
<dbReference type="EMBL" id="AP025315">
    <property type="protein sequence ID" value="BDD11712.1"/>
    <property type="molecule type" value="Genomic_DNA"/>
</dbReference>
<dbReference type="InterPro" id="IPR001466">
    <property type="entry name" value="Beta-lactam-related"/>
</dbReference>
<dbReference type="GO" id="GO:0016787">
    <property type="term" value="F:hydrolase activity"/>
    <property type="evidence" value="ECO:0007669"/>
    <property type="project" value="UniProtKB-KW"/>
</dbReference>
<evidence type="ECO:0000313" key="5">
    <source>
        <dbReference type="EMBL" id="BDD11712.1"/>
    </source>
</evidence>
<sequence>MTLITNKLPFLILGFFLLMMTACSNNDETEPDDNYISAEAYLNNIGYSGSVLIHKNGQDILRKGFGMADKANGVPNDPSLIYRIGSVTKSFTATAIMNLKRDGLIESLDQKLSDFDETFPHGDKITIRHLLTHQSGIPEYSTIVGEYDKKGQQLDKDEILELIFELTEEKGLEFTPGQYVSYCNSNFYILGMLIEELTDMTYQEYLHKKIYEPLNLQNTGKSPDIIQSDNRAKGYNQDAKADSYRMDIAYSAGEMESNITDLEKWGKAFLGDYFTQAEKSEIFAEKHETHGVNTVGAGWFTLNFEGRKIYHHGGDVNGFTSLLMLVPESNGIVILLSNEQDKGEQRIQIMEQFLRKEF</sequence>
<proteinExistence type="predicted"/>
<gene>
    <name evidence="5" type="ORF">FUAX_41440</name>
</gene>
<dbReference type="AlphaFoldDB" id="A0AAU9CUP1"/>
<comment type="subcellular location">
    <subcellularLocation>
        <location evidence="1">Membrane</location>
    </subcellularLocation>
</comment>
<feature type="chain" id="PRO_5043639180" evidence="3">
    <location>
        <begin position="27"/>
        <end position="358"/>
    </location>
</feature>
<accession>A0AAU9CUP1</accession>
<evidence type="ECO:0000259" key="4">
    <source>
        <dbReference type="Pfam" id="PF00144"/>
    </source>
</evidence>
<dbReference type="RefSeq" id="WP_338394828.1">
    <property type="nucleotide sequence ID" value="NZ_AP025315.1"/>
</dbReference>
<organism evidence="5 6">
    <name type="scientific">Fulvitalea axinellae</name>
    <dbReference type="NCBI Taxonomy" id="1182444"/>
    <lineage>
        <taxon>Bacteria</taxon>
        <taxon>Pseudomonadati</taxon>
        <taxon>Bacteroidota</taxon>
        <taxon>Cytophagia</taxon>
        <taxon>Cytophagales</taxon>
        <taxon>Persicobacteraceae</taxon>
        <taxon>Fulvitalea</taxon>
    </lineage>
</organism>
<dbReference type="InterPro" id="IPR012338">
    <property type="entry name" value="Beta-lactam/transpept-like"/>
</dbReference>